<organism evidence="1 2">
    <name type="scientific">Psilocybe cf. subviscida</name>
    <dbReference type="NCBI Taxonomy" id="2480587"/>
    <lineage>
        <taxon>Eukaryota</taxon>
        <taxon>Fungi</taxon>
        <taxon>Dikarya</taxon>
        <taxon>Basidiomycota</taxon>
        <taxon>Agaricomycotina</taxon>
        <taxon>Agaricomycetes</taxon>
        <taxon>Agaricomycetidae</taxon>
        <taxon>Agaricales</taxon>
        <taxon>Agaricineae</taxon>
        <taxon>Strophariaceae</taxon>
        <taxon>Psilocybe</taxon>
    </lineage>
</organism>
<sequence>MSAQPCCIPRATRGGAWPRSSSRSSLARPAEPTIRDLKNIYRRHIAAWWKVDSEDTPLEDTARREPWEEIGVSRDRNKVLLSCILEPTSIPAAELVTSQIVVLVHLDKTLRILFHGDVYNFQACLIATPLLPCGPDASLREQRAARPLTLLPSSLTSMAVLVDVVGSEGHGLTLGPAIAGAGDERQQPANTDVDLRADGVGEASHCILAGFFQVPAGPRPCFHARSTSIAVGGLISVEPHFASRRGQTGVSSSNVAYLLYSAQLKSLAFPYLLRLPAPFTPTTEYHGSSSVVLRARKECSAAIVLGTSGLLKLT</sequence>
<comment type="caution">
    <text evidence="1">The sequence shown here is derived from an EMBL/GenBank/DDBJ whole genome shotgun (WGS) entry which is preliminary data.</text>
</comment>
<name>A0A8H5F2L1_9AGAR</name>
<dbReference type="AlphaFoldDB" id="A0A8H5F2L1"/>
<evidence type="ECO:0000313" key="2">
    <source>
        <dbReference type="Proteomes" id="UP000567179"/>
    </source>
</evidence>
<dbReference type="EMBL" id="JAACJJ010000028">
    <property type="protein sequence ID" value="KAF5321565.1"/>
    <property type="molecule type" value="Genomic_DNA"/>
</dbReference>
<dbReference type="Proteomes" id="UP000567179">
    <property type="component" value="Unassembled WGS sequence"/>
</dbReference>
<keyword evidence="2" id="KW-1185">Reference proteome</keyword>
<reference evidence="1 2" key="1">
    <citation type="journal article" date="2020" name="ISME J.">
        <title>Uncovering the hidden diversity of litter-decomposition mechanisms in mushroom-forming fungi.</title>
        <authorList>
            <person name="Floudas D."/>
            <person name="Bentzer J."/>
            <person name="Ahren D."/>
            <person name="Johansson T."/>
            <person name="Persson P."/>
            <person name="Tunlid A."/>
        </authorList>
    </citation>
    <scope>NUCLEOTIDE SEQUENCE [LARGE SCALE GENOMIC DNA]</scope>
    <source>
        <strain evidence="1 2">CBS 101986</strain>
    </source>
</reference>
<dbReference type="Gene3D" id="3.90.79.10">
    <property type="entry name" value="Nucleoside Triphosphate Pyrophosphohydrolase"/>
    <property type="match status" value="1"/>
</dbReference>
<protein>
    <recommendedName>
        <fullName evidence="3">Nudix hydrolase domain-containing protein</fullName>
    </recommendedName>
</protein>
<gene>
    <name evidence="1" type="ORF">D9619_000093</name>
</gene>
<evidence type="ECO:0008006" key="3">
    <source>
        <dbReference type="Google" id="ProtNLM"/>
    </source>
</evidence>
<proteinExistence type="predicted"/>
<evidence type="ECO:0000313" key="1">
    <source>
        <dbReference type="EMBL" id="KAF5321565.1"/>
    </source>
</evidence>
<accession>A0A8H5F2L1</accession>